<keyword evidence="7" id="KW-1185">Reference proteome</keyword>
<proteinExistence type="predicted"/>
<evidence type="ECO:0000256" key="3">
    <source>
        <dbReference type="ARBA" id="ARBA00022989"/>
    </source>
</evidence>
<keyword evidence="3 5" id="KW-1133">Transmembrane helix</keyword>
<dbReference type="Proteomes" id="UP001330749">
    <property type="component" value="Unassembled WGS sequence"/>
</dbReference>
<keyword evidence="2 5" id="KW-0812">Transmembrane</keyword>
<sequence length="210" mass="21889">MAWLIILAFAVSSSIDNLGVGISYGIRKIQIRLGPNILIGIICFLMSIAGISFGLWLSKILPGMLPVIFGAVLLFIIGIRIILLAVPRKKAASKMNTEHDQQSKSIEGILRNPEAADVDKSGEIGWVEAIILGIALSANALTNGLGAGLLGLSPLAISLTAAIGSIVSVWAGVNLGSKLADIRIGSFTVGQFGTIISGIIILVIALTAFF</sequence>
<evidence type="ECO:0000256" key="1">
    <source>
        <dbReference type="ARBA" id="ARBA00022475"/>
    </source>
</evidence>
<keyword evidence="1" id="KW-1003">Cell membrane</keyword>
<evidence type="ECO:0000256" key="5">
    <source>
        <dbReference type="SAM" id="Phobius"/>
    </source>
</evidence>
<evidence type="ECO:0000313" key="6">
    <source>
        <dbReference type="EMBL" id="MED3561734.1"/>
    </source>
</evidence>
<feature type="transmembrane region" description="Helical" evidence="5">
    <location>
        <begin position="155"/>
        <end position="175"/>
    </location>
</feature>
<organism evidence="6 7">
    <name type="scientific">Bacillus xiapuensis</name>
    <dbReference type="NCBI Taxonomy" id="2014075"/>
    <lineage>
        <taxon>Bacteria</taxon>
        <taxon>Bacillati</taxon>
        <taxon>Bacillota</taxon>
        <taxon>Bacilli</taxon>
        <taxon>Bacillales</taxon>
        <taxon>Bacillaceae</taxon>
        <taxon>Bacillus</taxon>
    </lineage>
</organism>
<evidence type="ECO:0000256" key="2">
    <source>
        <dbReference type="ARBA" id="ARBA00022692"/>
    </source>
</evidence>
<dbReference type="Pfam" id="PF02659">
    <property type="entry name" value="Mntp"/>
    <property type="match status" value="1"/>
</dbReference>
<feature type="transmembrane region" description="Helical" evidence="5">
    <location>
        <begin position="6"/>
        <end position="25"/>
    </location>
</feature>
<feature type="transmembrane region" description="Helical" evidence="5">
    <location>
        <begin position="129"/>
        <end position="149"/>
    </location>
</feature>
<gene>
    <name evidence="6" type="primary">ytaF</name>
    <name evidence="6" type="ORF">P4447_04120</name>
</gene>
<protein>
    <submittedName>
        <fullName evidence="6">Sporulation membrane protein YtaF</fullName>
    </submittedName>
</protein>
<reference evidence="6 7" key="1">
    <citation type="submission" date="2023-03" db="EMBL/GenBank/DDBJ databases">
        <title>Bacillus Genome Sequencing.</title>
        <authorList>
            <person name="Dunlap C."/>
        </authorList>
    </citation>
    <scope>NUCLEOTIDE SEQUENCE [LARGE SCALE GENOMIC DNA]</scope>
    <source>
        <strain evidence="6 7">B-14544</strain>
    </source>
</reference>
<dbReference type="PANTHER" id="PTHR35529">
    <property type="entry name" value="MANGANESE EFFLUX PUMP MNTP-RELATED"/>
    <property type="match status" value="1"/>
</dbReference>
<accession>A0ABU6N697</accession>
<feature type="transmembrane region" description="Helical" evidence="5">
    <location>
        <begin position="37"/>
        <end position="57"/>
    </location>
</feature>
<evidence type="ECO:0000256" key="4">
    <source>
        <dbReference type="ARBA" id="ARBA00023136"/>
    </source>
</evidence>
<dbReference type="InterPro" id="IPR003810">
    <property type="entry name" value="Mntp/YtaF"/>
</dbReference>
<dbReference type="InterPro" id="IPR014205">
    <property type="entry name" value="Spore_YtaF"/>
</dbReference>
<dbReference type="EMBL" id="JARMQG010000041">
    <property type="protein sequence ID" value="MED3561734.1"/>
    <property type="molecule type" value="Genomic_DNA"/>
</dbReference>
<comment type="caution">
    <text evidence="6">The sequence shown here is derived from an EMBL/GenBank/DDBJ whole genome shotgun (WGS) entry which is preliminary data.</text>
</comment>
<dbReference type="RefSeq" id="WP_327966639.1">
    <property type="nucleotide sequence ID" value="NZ_JARMQG010000041.1"/>
</dbReference>
<keyword evidence="4 5" id="KW-0472">Membrane</keyword>
<feature type="transmembrane region" description="Helical" evidence="5">
    <location>
        <begin position="187"/>
        <end position="209"/>
    </location>
</feature>
<name>A0ABU6N697_9BACI</name>
<evidence type="ECO:0000313" key="7">
    <source>
        <dbReference type="Proteomes" id="UP001330749"/>
    </source>
</evidence>
<feature type="transmembrane region" description="Helical" evidence="5">
    <location>
        <begin position="63"/>
        <end position="86"/>
    </location>
</feature>
<dbReference type="NCBIfam" id="TIGR02840">
    <property type="entry name" value="spore_YtaF"/>
    <property type="match status" value="1"/>
</dbReference>
<dbReference type="PANTHER" id="PTHR35529:SF2">
    <property type="entry name" value="SPORULATION PROTEIN YTAF-RELATED"/>
    <property type="match status" value="1"/>
</dbReference>